<evidence type="ECO:0000313" key="10">
    <source>
        <dbReference type="EnsemblMetazoa" id="XP_030849948"/>
    </source>
</evidence>
<dbReference type="PANTHER" id="PTHR14647:SF85">
    <property type="entry name" value="GALACTOSYLCERAMIDE SULFOTRANSFERASE-LIKE"/>
    <property type="match status" value="1"/>
</dbReference>
<evidence type="ECO:0000256" key="7">
    <source>
        <dbReference type="ARBA" id="ARBA00023034"/>
    </source>
</evidence>
<evidence type="ECO:0000256" key="1">
    <source>
        <dbReference type="ARBA" id="ARBA00004323"/>
    </source>
</evidence>
<comment type="similarity">
    <text evidence="2">Belongs to the galactose-3-O-sulfotransferase family.</text>
</comment>
<evidence type="ECO:0000256" key="9">
    <source>
        <dbReference type="ARBA" id="ARBA00023180"/>
    </source>
</evidence>
<reference evidence="10" key="2">
    <citation type="submission" date="2021-01" db="UniProtKB">
        <authorList>
            <consortium name="EnsemblMetazoa"/>
        </authorList>
    </citation>
    <scope>IDENTIFICATION</scope>
</reference>
<keyword evidence="7" id="KW-0333">Golgi apparatus</keyword>
<keyword evidence="6" id="KW-1133">Transmembrane helix</keyword>
<evidence type="ECO:0000256" key="4">
    <source>
        <dbReference type="ARBA" id="ARBA00022692"/>
    </source>
</evidence>
<dbReference type="Pfam" id="PF06990">
    <property type="entry name" value="Gal-3-0_sulfotr"/>
    <property type="match status" value="1"/>
</dbReference>
<dbReference type="InterPro" id="IPR009729">
    <property type="entry name" value="Gal-3-0_sulfotransfrase"/>
</dbReference>
<comment type="subcellular location">
    <subcellularLocation>
        <location evidence="1">Golgi apparatus membrane</location>
        <topology evidence="1">Single-pass type II membrane protein</topology>
    </subcellularLocation>
</comment>
<evidence type="ECO:0000313" key="11">
    <source>
        <dbReference type="Proteomes" id="UP000007110"/>
    </source>
</evidence>
<dbReference type="Gene3D" id="3.40.50.300">
    <property type="entry name" value="P-loop containing nucleotide triphosphate hydrolases"/>
    <property type="match status" value="1"/>
</dbReference>
<dbReference type="InterPro" id="IPR027417">
    <property type="entry name" value="P-loop_NTPase"/>
</dbReference>
<proteinExistence type="inferred from homology"/>
<keyword evidence="11" id="KW-1185">Reference proteome</keyword>
<keyword evidence="9" id="KW-0325">Glycoprotein</keyword>
<organism evidence="10 11">
    <name type="scientific">Strongylocentrotus purpuratus</name>
    <name type="common">Purple sea urchin</name>
    <dbReference type="NCBI Taxonomy" id="7668"/>
    <lineage>
        <taxon>Eukaryota</taxon>
        <taxon>Metazoa</taxon>
        <taxon>Echinodermata</taxon>
        <taxon>Eleutherozoa</taxon>
        <taxon>Echinozoa</taxon>
        <taxon>Echinoidea</taxon>
        <taxon>Euechinoidea</taxon>
        <taxon>Echinacea</taxon>
        <taxon>Camarodonta</taxon>
        <taxon>Echinidea</taxon>
        <taxon>Strongylocentrotidae</taxon>
        <taxon>Strongylocentrotus</taxon>
    </lineage>
</organism>
<keyword evidence="8" id="KW-0472">Membrane</keyword>
<dbReference type="Proteomes" id="UP000007110">
    <property type="component" value="Unassembled WGS sequence"/>
</dbReference>
<evidence type="ECO:0000256" key="2">
    <source>
        <dbReference type="ARBA" id="ARBA00008124"/>
    </source>
</evidence>
<dbReference type="PANTHER" id="PTHR14647">
    <property type="entry name" value="GALACTOSE-3-O-SULFOTRANSFERASE"/>
    <property type="match status" value="1"/>
</dbReference>
<accession>A0A7M7PGJ9</accession>
<dbReference type="GO" id="GO:0009247">
    <property type="term" value="P:glycolipid biosynthetic process"/>
    <property type="evidence" value="ECO:0007669"/>
    <property type="project" value="InterPro"/>
</dbReference>
<keyword evidence="3" id="KW-0808">Transferase</keyword>
<dbReference type="SUPFAM" id="SSF52540">
    <property type="entry name" value="P-loop containing nucleoside triphosphate hydrolases"/>
    <property type="match status" value="1"/>
</dbReference>
<evidence type="ECO:0008006" key="12">
    <source>
        <dbReference type="Google" id="ProtNLM"/>
    </source>
</evidence>
<dbReference type="GO" id="GO:0001733">
    <property type="term" value="F:galactosylceramide sulfotransferase activity"/>
    <property type="evidence" value="ECO:0007669"/>
    <property type="project" value="InterPro"/>
</dbReference>
<reference evidence="11" key="1">
    <citation type="submission" date="2015-02" db="EMBL/GenBank/DDBJ databases">
        <title>Genome sequencing for Strongylocentrotus purpuratus.</title>
        <authorList>
            <person name="Murali S."/>
            <person name="Liu Y."/>
            <person name="Vee V."/>
            <person name="English A."/>
            <person name="Wang M."/>
            <person name="Skinner E."/>
            <person name="Han Y."/>
            <person name="Muzny D.M."/>
            <person name="Worley K.C."/>
            <person name="Gibbs R.A."/>
        </authorList>
    </citation>
    <scope>NUCLEOTIDE SEQUENCE</scope>
</reference>
<dbReference type="KEGG" id="spu:105445666"/>
<protein>
    <recommendedName>
        <fullName evidence="12">Galactosylceramide sulfotransferase-like</fullName>
    </recommendedName>
</protein>
<dbReference type="EnsemblMetazoa" id="XM_030994088">
    <property type="protein sequence ID" value="XP_030849948"/>
    <property type="gene ID" value="LOC105445666"/>
</dbReference>
<dbReference type="GeneID" id="105445666"/>
<dbReference type="OMA" id="TINAHEH"/>
<keyword evidence="4" id="KW-0812">Transmembrane</keyword>
<evidence type="ECO:0000256" key="6">
    <source>
        <dbReference type="ARBA" id="ARBA00022989"/>
    </source>
</evidence>
<evidence type="ECO:0000256" key="5">
    <source>
        <dbReference type="ARBA" id="ARBA00022968"/>
    </source>
</evidence>
<evidence type="ECO:0000256" key="3">
    <source>
        <dbReference type="ARBA" id="ARBA00022679"/>
    </source>
</evidence>
<dbReference type="AlphaFoldDB" id="A0A7M7PGJ9"/>
<dbReference type="OrthoDB" id="9993353at2759"/>
<dbReference type="InParanoid" id="A0A7M7PGJ9"/>
<dbReference type="GO" id="GO:0000139">
    <property type="term" value="C:Golgi membrane"/>
    <property type="evidence" value="ECO:0007669"/>
    <property type="project" value="UniProtKB-SubCell"/>
</dbReference>
<name>A0A7M7PGJ9_STRPU</name>
<dbReference type="RefSeq" id="XP_030849948.1">
    <property type="nucleotide sequence ID" value="XM_030994088.1"/>
</dbReference>
<evidence type="ECO:0000256" key="8">
    <source>
        <dbReference type="ARBA" id="ARBA00023136"/>
    </source>
</evidence>
<keyword evidence="5" id="KW-0735">Signal-anchor</keyword>
<sequence>MEQKYQQFLALALTCVVMLAYHSLTVEKYSTSNRDVMTPSKTRTYPQPVLQRKCVPVNSVVFIKTHKTGGTTISSILNKYGERHNMSFIANKRDPTRGHFRFVLVENKTILPPLGVSEKDYKNYKNYNLMTFHIIFLKNEAKLKQLMSPEPRFITILRDPIKQWESAFFFFKGYATMKVPGKTPIQKVDNFMKRPLKYWSKKGKGLFTWQFRNGQWVDILGSSSSVNDNMTHVKELIEELDKKVHFVLLTDYIDESLVLLKRLLCWEFEDLLYVKMNQRPSDLSAVMSEDQREKIRKWNKADMLLYDHYNRTLWRKIADIGPSFYKDVDAFQKMLDNYGRWCNITMVTNKIRKVPVARNSSDLCQRLVADRTKYLRKMMERQTNQTKLSQNATQTA</sequence>
<dbReference type="GO" id="GO:0008146">
    <property type="term" value="F:sulfotransferase activity"/>
    <property type="evidence" value="ECO:0000318"/>
    <property type="project" value="GO_Central"/>
</dbReference>